<feature type="compositionally biased region" description="Polar residues" evidence="1">
    <location>
        <begin position="147"/>
        <end position="160"/>
    </location>
</feature>
<dbReference type="GO" id="GO:0007165">
    <property type="term" value="P:signal transduction"/>
    <property type="evidence" value="ECO:0007669"/>
    <property type="project" value="InterPro"/>
</dbReference>
<dbReference type="InterPro" id="IPR011029">
    <property type="entry name" value="DEATH-like_dom_sf"/>
</dbReference>
<sequence length="255" mass="28963">MAAALLQDRAVYEQLCKDYLNLKTLACGCCHTPEAVQRCKDALREEINSARKLGRLNQLEQVLALLEARNALSMIKVGLLGRLQPVVQDEEFGRRLSGFKVLLDRSFTSVRRYYLEDLRHRDRRTLLEKELEQVKLAGPEDIPQPETPTNPVKSSSTPQVDSTVYQTCRLGIFDLLAREISRDWNALGRNLQLSAGSLYAIEERHPRDVRARVQEVLEQAEAEHGMGAGFVRLLGEALVSTRRKDLKRKLDKILS</sequence>
<protein>
    <submittedName>
        <fullName evidence="3">Fas-associated death domain protein</fullName>
    </submittedName>
</protein>
<reference evidence="3" key="1">
    <citation type="submission" date="2021-05" db="EMBL/GenBank/DDBJ databases">
        <authorList>
            <person name="Alioto T."/>
            <person name="Alioto T."/>
            <person name="Gomez Garrido J."/>
        </authorList>
    </citation>
    <scope>NUCLEOTIDE SEQUENCE</scope>
</reference>
<dbReference type="InterPro" id="IPR000488">
    <property type="entry name" value="Death_dom"/>
</dbReference>
<dbReference type="PROSITE" id="PS50017">
    <property type="entry name" value="DEATH_DOMAIN"/>
    <property type="match status" value="1"/>
</dbReference>
<dbReference type="EMBL" id="HBUE01109128">
    <property type="protein sequence ID" value="CAG6488023.1"/>
    <property type="molecule type" value="Transcribed_RNA"/>
</dbReference>
<dbReference type="SUPFAM" id="SSF47986">
    <property type="entry name" value="DEATH domain"/>
    <property type="match status" value="1"/>
</dbReference>
<feature type="region of interest" description="Disordered" evidence="1">
    <location>
        <begin position="137"/>
        <end position="160"/>
    </location>
</feature>
<dbReference type="Gene3D" id="1.10.533.10">
    <property type="entry name" value="Death Domain, Fas"/>
    <property type="match status" value="1"/>
</dbReference>
<dbReference type="AlphaFoldDB" id="A0A8D8FZ32"/>
<proteinExistence type="predicted"/>
<evidence type="ECO:0000259" key="2">
    <source>
        <dbReference type="PROSITE" id="PS50017"/>
    </source>
</evidence>
<dbReference type="Pfam" id="PF00531">
    <property type="entry name" value="Death"/>
    <property type="match status" value="1"/>
</dbReference>
<organism evidence="3">
    <name type="scientific">Culex pipiens</name>
    <name type="common">House mosquito</name>
    <dbReference type="NCBI Taxonomy" id="7175"/>
    <lineage>
        <taxon>Eukaryota</taxon>
        <taxon>Metazoa</taxon>
        <taxon>Ecdysozoa</taxon>
        <taxon>Arthropoda</taxon>
        <taxon>Hexapoda</taxon>
        <taxon>Insecta</taxon>
        <taxon>Pterygota</taxon>
        <taxon>Neoptera</taxon>
        <taxon>Endopterygota</taxon>
        <taxon>Diptera</taxon>
        <taxon>Nematocera</taxon>
        <taxon>Culicoidea</taxon>
        <taxon>Culicidae</taxon>
        <taxon>Culicinae</taxon>
        <taxon>Culicini</taxon>
        <taxon>Culex</taxon>
        <taxon>Culex</taxon>
    </lineage>
</organism>
<dbReference type="CDD" id="cd01670">
    <property type="entry name" value="Death"/>
    <property type="match status" value="1"/>
</dbReference>
<accession>A0A8D8FZ32</accession>
<evidence type="ECO:0000256" key="1">
    <source>
        <dbReference type="SAM" id="MobiDB-lite"/>
    </source>
</evidence>
<name>A0A8D8FZ32_CULPI</name>
<evidence type="ECO:0000313" key="3">
    <source>
        <dbReference type="EMBL" id="CAG6488023.1"/>
    </source>
</evidence>
<feature type="domain" description="Death" evidence="2">
    <location>
        <begin position="169"/>
        <end position="254"/>
    </location>
</feature>